<reference evidence="2" key="1">
    <citation type="submission" date="2024-07" db="EMBL/GenBank/DDBJ databases">
        <title>Two chromosome-level genome assemblies of Korean endemic species Abeliophyllum distichum and Forsythia ovata (Oleaceae).</title>
        <authorList>
            <person name="Jang H."/>
        </authorList>
    </citation>
    <scope>NUCLEOTIDE SEQUENCE [LARGE SCALE GENOMIC DNA]</scope>
</reference>
<evidence type="ECO:0000313" key="2">
    <source>
        <dbReference type="Proteomes" id="UP001604277"/>
    </source>
</evidence>
<proteinExistence type="predicted"/>
<keyword evidence="2" id="KW-1185">Reference proteome</keyword>
<sequence length="129" mass="14726">MELRLLELDLAFAQMSSRLAWDQLYLYMNSARMRGQNKNLNKSILWRSQLATIGDLGEEEGVRGLTCQGRGLGNHTSWRNHRPEEVTGSAEIDVSRLKAEAENAGMKAVEKYRANFHMSPDYEGMMDIF</sequence>
<evidence type="ECO:0000313" key="1">
    <source>
        <dbReference type="EMBL" id="KAL2559415.1"/>
    </source>
</evidence>
<dbReference type="Proteomes" id="UP001604277">
    <property type="component" value="Unassembled WGS sequence"/>
</dbReference>
<name>A0ABD1XFS9_9LAMI</name>
<comment type="caution">
    <text evidence="1">The sequence shown here is derived from an EMBL/GenBank/DDBJ whole genome shotgun (WGS) entry which is preliminary data.</text>
</comment>
<gene>
    <name evidence="1" type="ORF">Fot_04154</name>
</gene>
<organism evidence="1 2">
    <name type="scientific">Forsythia ovata</name>
    <dbReference type="NCBI Taxonomy" id="205694"/>
    <lineage>
        <taxon>Eukaryota</taxon>
        <taxon>Viridiplantae</taxon>
        <taxon>Streptophyta</taxon>
        <taxon>Embryophyta</taxon>
        <taxon>Tracheophyta</taxon>
        <taxon>Spermatophyta</taxon>
        <taxon>Magnoliopsida</taxon>
        <taxon>eudicotyledons</taxon>
        <taxon>Gunneridae</taxon>
        <taxon>Pentapetalae</taxon>
        <taxon>asterids</taxon>
        <taxon>lamiids</taxon>
        <taxon>Lamiales</taxon>
        <taxon>Oleaceae</taxon>
        <taxon>Forsythieae</taxon>
        <taxon>Forsythia</taxon>
    </lineage>
</organism>
<protein>
    <submittedName>
        <fullName evidence="1">Uncharacterized protein</fullName>
    </submittedName>
</protein>
<accession>A0ABD1XFS9</accession>
<dbReference type="EMBL" id="JBFOLJ010000001">
    <property type="protein sequence ID" value="KAL2559415.1"/>
    <property type="molecule type" value="Genomic_DNA"/>
</dbReference>
<dbReference type="AlphaFoldDB" id="A0ABD1XFS9"/>